<dbReference type="Gene3D" id="3.30.70.260">
    <property type="match status" value="1"/>
</dbReference>
<keyword evidence="4" id="KW-1185">Reference proteome</keyword>
<evidence type="ECO:0000313" key="4">
    <source>
        <dbReference type="Proteomes" id="UP000003936"/>
    </source>
</evidence>
<name>J3VRT2_9ENTR</name>
<dbReference type="OrthoDB" id="9793424at2"/>
<dbReference type="STRING" id="1199245.A359_02840"/>
<dbReference type="EMBL" id="CP003546">
    <property type="protein sequence ID" value="AFP84681.1"/>
    <property type="molecule type" value="Genomic_DNA"/>
</dbReference>
<dbReference type="GO" id="GO:0005829">
    <property type="term" value="C:cytosol"/>
    <property type="evidence" value="ECO:0007669"/>
    <property type="project" value="TreeGrafter"/>
</dbReference>
<evidence type="ECO:0000256" key="2">
    <source>
        <dbReference type="HAMAP-Rule" id="MF_00659"/>
    </source>
</evidence>
<dbReference type="InterPro" id="IPR007454">
    <property type="entry name" value="UPF0250_YbeD-like"/>
</dbReference>
<reference evidence="3 4" key="1">
    <citation type="journal article" date="2012" name="Mol. Biol. Evol.">
        <title>Genome reduction and co-evolution between the primary and secondary bacterial symbionts of psyllids.</title>
        <authorList>
            <person name="Sloan D.B."/>
            <person name="Moran N.A."/>
        </authorList>
    </citation>
    <scope>NUCLEOTIDE SEQUENCE [LARGE SCALE GENOMIC DNA]</scope>
    <source>
        <strain evidence="3">Ceuc_S</strain>
    </source>
</reference>
<evidence type="ECO:0000256" key="1">
    <source>
        <dbReference type="ARBA" id="ARBA00008460"/>
    </source>
</evidence>
<dbReference type="PANTHER" id="PTHR38036:SF1">
    <property type="entry name" value="UPF0250 PROTEIN YBED"/>
    <property type="match status" value="1"/>
</dbReference>
<gene>
    <name evidence="3" type="ORF">A359_02840</name>
</gene>
<dbReference type="SUPFAM" id="SSF117991">
    <property type="entry name" value="YbeD/HP0495-like"/>
    <property type="match status" value="1"/>
</dbReference>
<dbReference type="PATRIC" id="fig|1199245.3.peg.345"/>
<dbReference type="HOGENOM" id="CLU_161438_2_1_6"/>
<dbReference type="PANTHER" id="PTHR38036">
    <property type="entry name" value="UPF0250 PROTEIN YBED"/>
    <property type="match status" value="1"/>
</dbReference>
<dbReference type="AlphaFoldDB" id="J3VRT2"/>
<accession>J3VRT2</accession>
<dbReference type="Pfam" id="PF04359">
    <property type="entry name" value="DUF493"/>
    <property type="match status" value="1"/>
</dbReference>
<proteinExistence type="inferred from homology"/>
<dbReference type="Proteomes" id="UP000003936">
    <property type="component" value="Chromosome"/>
</dbReference>
<protein>
    <recommendedName>
        <fullName evidence="2">UPF0250 protein A359_02840</fullName>
    </recommendedName>
</protein>
<comment type="similarity">
    <text evidence="1 2">Belongs to the UPF0250 family.</text>
</comment>
<organism evidence="3 4">
    <name type="scientific">secondary endosymbiont of Ctenarytaina eucalypti</name>
    <dbReference type="NCBI Taxonomy" id="1199245"/>
    <lineage>
        <taxon>Bacteria</taxon>
        <taxon>Pseudomonadati</taxon>
        <taxon>Pseudomonadota</taxon>
        <taxon>Gammaproteobacteria</taxon>
        <taxon>Enterobacterales</taxon>
        <taxon>Enterobacteriaceae</taxon>
        <taxon>aphid secondary symbionts</taxon>
    </lineage>
</organism>
<evidence type="ECO:0000313" key="3">
    <source>
        <dbReference type="EMBL" id="AFP84681.1"/>
    </source>
</evidence>
<sequence>MKTKLHELLEFPCFFTYKVIGMAQVELVSQVVQVVQQHAPGNYAPKITPSRKGHYHSLSITITATHIEQVERLYSALGKIDIVRIVL</sequence>
<dbReference type="KEGG" id="sect:A359_02840"/>
<dbReference type="InterPro" id="IPR027471">
    <property type="entry name" value="YbeD-like_sf"/>
</dbReference>
<dbReference type="HAMAP" id="MF_00659">
    <property type="entry name" value="UPF0250"/>
    <property type="match status" value="1"/>
</dbReference>
<dbReference type="RefSeq" id="WP_014887979.1">
    <property type="nucleotide sequence ID" value="NC_018419.1"/>
</dbReference>
<dbReference type="FunFam" id="3.30.70.260:FF:000002">
    <property type="entry name" value="UPF0250 protein YbeD"/>
    <property type="match status" value="1"/>
</dbReference>
<dbReference type="NCBIfam" id="NF003447">
    <property type="entry name" value="PRK04998.1"/>
    <property type="match status" value="1"/>
</dbReference>